<dbReference type="AlphaFoldDB" id="A0A9X3SAS4"/>
<comment type="caution">
    <text evidence="3">The sequence shown here is derived from an EMBL/GenBank/DDBJ whole genome shotgun (WGS) entry which is preliminary data.</text>
</comment>
<dbReference type="InterPro" id="IPR014710">
    <property type="entry name" value="RmlC-like_jellyroll"/>
</dbReference>
<organism evidence="3 4">
    <name type="scientific">Solirubrobacter ginsenosidimutans</name>
    <dbReference type="NCBI Taxonomy" id="490573"/>
    <lineage>
        <taxon>Bacteria</taxon>
        <taxon>Bacillati</taxon>
        <taxon>Actinomycetota</taxon>
        <taxon>Thermoleophilia</taxon>
        <taxon>Solirubrobacterales</taxon>
        <taxon>Solirubrobacteraceae</taxon>
        <taxon>Solirubrobacter</taxon>
    </lineage>
</organism>
<dbReference type="Pfam" id="PF13545">
    <property type="entry name" value="HTH_Crp_2"/>
    <property type="match status" value="1"/>
</dbReference>
<dbReference type="SUPFAM" id="SSF46785">
    <property type="entry name" value="Winged helix' DNA-binding domain"/>
    <property type="match status" value="1"/>
</dbReference>
<dbReference type="GO" id="GO:0006355">
    <property type="term" value="P:regulation of DNA-templated transcription"/>
    <property type="evidence" value="ECO:0007669"/>
    <property type="project" value="InterPro"/>
</dbReference>
<evidence type="ECO:0000313" key="4">
    <source>
        <dbReference type="Proteomes" id="UP001149140"/>
    </source>
</evidence>
<dbReference type="RefSeq" id="WP_270045590.1">
    <property type="nucleotide sequence ID" value="NZ_JAPDOD010000063.1"/>
</dbReference>
<protein>
    <submittedName>
        <fullName evidence="3">Crp/Fnr family transcriptional regulator</fullName>
    </submittedName>
</protein>
<dbReference type="InterPro" id="IPR036390">
    <property type="entry name" value="WH_DNA-bd_sf"/>
</dbReference>
<feature type="domain" description="HTH crp-type" evidence="2">
    <location>
        <begin position="164"/>
        <end position="238"/>
    </location>
</feature>
<keyword evidence="4" id="KW-1185">Reference proteome</keyword>
<dbReference type="GO" id="GO:0003677">
    <property type="term" value="F:DNA binding"/>
    <property type="evidence" value="ECO:0007669"/>
    <property type="project" value="InterPro"/>
</dbReference>
<evidence type="ECO:0000256" key="1">
    <source>
        <dbReference type="SAM" id="Coils"/>
    </source>
</evidence>
<dbReference type="EMBL" id="JAPDOD010000063">
    <property type="protein sequence ID" value="MDA0166333.1"/>
    <property type="molecule type" value="Genomic_DNA"/>
</dbReference>
<dbReference type="Gene3D" id="2.60.120.10">
    <property type="entry name" value="Jelly Rolls"/>
    <property type="match status" value="1"/>
</dbReference>
<dbReference type="PROSITE" id="PS51063">
    <property type="entry name" value="HTH_CRP_2"/>
    <property type="match status" value="1"/>
</dbReference>
<dbReference type="InterPro" id="IPR012318">
    <property type="entry name" value="HTH_CRP"/>
</dbReference>
<reference evidence="3" key="1">
    <citation type="submission" date="2022-10" db="EMBL/GenBank/DDBJ databases">
        <title>The WGS of Solirubrobacter ginsenosidimutans DSM 21036.</title>
        <authorList>
            <person name="Jiang Z."/>
        </authorList>
    </citation>
    <scope>NUCLEOTIDE SEQUENCE</scope>
    <source>
        <strain evidence="3">DSM 21036</strain>
    </source>
</reference>
<sequence length="340" mass="37382">MSPTSASAPRAAGAGRPLLELDPELGQLLTAERREAAEHELRVRVSTFPVGEWDGGRLTDADPMHLGLLLVDGVLAREVVLGDTVSTELLGPGDVLRPWHIEGPPELLNVAIRWNALSSVRLALIDRRTAALLGRYPEIGAVVIDRLSGRAHRLAVTQAISQLNRVDRRLLALFWHLAERWGRVARDGIAVPLVLSHRLIGELVGARRPTVSTALAELARDGQLERRDDGTWLLTGQPLAMPDANVTELIRQRRRLVPNAVEPDVPEAVGAPARGEPSERLAVLRSSLEAARAASQQHRRDLDVLQAETAALRERTVELRSRRQHYVGELRAAADQRREA</sequence>
<feature type="coiled-coil region" evidence="1">
    <location>
        <begin position="288"/>
        <end position="315"/>
    </location>
</feature>
<dbReference type="SMART" id="SM00419">
    <property type="entry name" value="HTH_CRP"/>
    <property type="match status" value="1"/>
</dbReference>
<proteinExistence type="predicted"/>
<dbReference type="Proteomes" id="UP001149140">
    <property type="component" value="Unassembled WGS sequence"/>
</dbReference>
<evidence type="ECO:0000259" key="2">
    <source>
        <dbReference type="PROSITE" id="PS51063"/>
    </source>
</evidence>
<gene>
    <name evidence="3" type="ORF">OM076_39070</name>
</gene>
<keyword evidence="1" id="KW-0175">Coiled coil</keyword>
<accession>A0A9X3SAS4</accession>
<evidence type="ECO:0000313" key="3">
    <source>
        <dbReference type="EMBL" id="MDA0166333.1"/>
    </source>
</evidence>
<name>A0A9X3SAS4_9ACTN</name>